<evidence type="ECO:0000259" key="6">
    <source>
        <dbReference type="PROSITE" id="PS52015"/>
    </source>
</evidence>
<dbReference type="Pfam" id="PF13103">
    <property type="entry name" value="TonB_2"/>
    <property type="match status" value="1"/>
</dbReference>
<evidence type="ECO:0000313" key="7">
    <source>
        <dbReference type="EMBL" id="GAA3922297.1"/>
    </source>
</evidence>
<keyword evidence="2" id="KW-0812">Transmembrane</keyword>
<gene>
    <name evidence="7" type="ORF">GCM10022277_17870</name>
</gene>
<feature type="compositionally biased region" description="Polar residues" evidence="5">
    <location>
        <begin position="73"/>
        <end position="82"/>
    </location>
</feature>
<feature type="domain" description="TonB C-terminal" evidence="6">
    <location>
        <begin position="195"/>
        <end position="285"/>
    </location>
</feature>
<keyword evidence="3" id="KW-1133">Transmembrane helix</keyword>
<dbReference type="EMBL" id="BAABBN010000004">
    <property type="protein sequence ID" value="GAA3922297.1"/>
    <property type="molecule type" value="Genomic_DNA"/>
</dbReference>
<evidence type="ECO:0000313" key="8">
    <source>
        <dbReference type="Proteomes" id="UP001501565"/>
    </source>
</evidence>
<evidence type="ECO:0000256" key="3">
    <source>
        <dbReference type="ARBA" id="ARBA00022989"/>
    </source>
</evidence>
<protein>
    <recommendedName>
        <fullName evidence="6">TonB C-terminal domain-containing protein</fullName>
    </recommendedName>
</protein>
<feature type="compositionally biased region" description="Polar residues" evidence="5">
    <location>
        <begin position="121"/>
        <end position="136"/>
    </location>
</feature>
<dbReference type="Proteomes" id="UP001501565">
    <property type="component" value="Unassembled WGS sequence"/>
</dbReference>
<evidence type="ECO:0000256" key="5">
    <source>
        <dbReference type="SAM" id="MobiDB-lite"/>
    </source>
</evidence>
<dbReference type="Gene3D" id="3.30.1150.10">
    <property type="match status" value="1"/>
</dbReference>
<feature type="region of interest" description="Disordered" evidence="5">
    <location>
        <begin position="121"/>
        <end position="191"/>
    </location>
</feature>
<reference evidence="8" key="1">
    <citation type="journal article" date="2019" name="Int. J. Syst. Evol. Microbiol.">
        <title>The Global Catalogue of Microorganisms (GCM) 10K type strain sequencing project: providing services to taxonomists for standard genome sequencing and annotation.</title>
        <authorList>
            <consortium name="The Broad Institute Genomics Platform"/>
            <consortium name="The Broad Institute Genome Sequencing Center for Infectious Disease"/>
            <person name="Wu L."/>
            <person name="Ma J."/>
        </authorList>
    </citation>
    <scope>NUCLEOTIDE SEQUENCE [LARGE SCALE GENOMIC DNA]</scope>
    <source>
        <strain evidence="8">JCM 17551</strain>
    </source>
</reference>
<organism evidence="7 8">
    <name type="scientific">Litoribacillus peritrichatus</name>
    <dbReference type="NCBI Taxonomy" id="718191"/>
    <lineage>
        <taxon>Bacteria</taxon>
        <taxon>Pseudomonadati</taxon>
        <taxon>Pseudomonadota</taxon>
        <taxon>Gammaproteobacteria</taxon>
        <taxon>Oceanospirillales</taxon>
        <taxon>Oceanospirillaceae</taxon>
        <taxon>Litoribacillus</taxon>
    </lineage>
</organism>
<feature type="compositionally biased region" description="Basic and acidic residues" evidence="5">
    <location>
        <begin position="140"/>
        <end position="168"/>
    </location>
</feature>
<name>A0ABP7MJI7_9GAMM</name>
<feature type="compositionally biased region" description="Basic and acidic residues" evidence="5">
    <location>
        <begin position="83"/>
        <end position="93"/>
    </location>
</feature>
<keyword evidence="4" id="KW-0472">Membrane</keyword>
<proteinExistence type="predicted"/>
<dbReference type="PROSITE" id="PS52015">
    <property type="entry name" value="TONB_CTD"/>
    <property type="match status" value="1"/>
</dbReference>
<evidence type="ECO:0000256" key="4">
    <source>
        <dbReference type="ARBA" id="ARBA00023136"/>
    </source>
</evidence>
<sequence length="285" mass="30823">MLIASVGHIAVLYQTAPSQIIPLNETSYSVEVQLTSIKASTNSQEEAPTKDKDQTASNSSEASKALKEHLDDANNSAKQEQAGSEKIKNRKETAAAQAAIESPKSPTINLNEKLTHHINNQSLQESESPPKQTAGIQESEVAKVDEPVITNEDVKISEVASAKEKKASESSQANSKKSVKSEQSIAQPELSATEKYEAQIVAWILNGPNRSISSSPEGLNNPTSVKFTWWRNGAVIFAKVTQSSGNPALDRAAKRSVLLASPLPKIPDHITGKEYTYEITFDNTD</sequence>
<feature type="region of interest" description="Disordered" evidence="5">
    <location>
        <begin position="39"/>
        <end position="107"/>
    </location>
</feature>
<comment type="subcellular location">
    <subcellularLocation>
        <location evidence="1">Membrane</location>
        <topology evidence="1">Single-pass membrane protein</topology>
    </subcellularLocation>
</comment>
<dbReference type="InterPro" id="IPR006260">
    <property type="entry name" value="TonB/TolA_C"/>
</dbReference>
<dbReference type="SUPFAM" id="SSF74653">
    <property type="entry name" value="TolA/TonB C-terminal domain"/>
    <property type="match status" value="1"/>
</dbReference>
<dbReference type="InterPro" id="IPR037682">
    <property type="entry name" value="TonB_C"/>
</dbReference>
<comment type="caution">
    <text evidence="7">The sequence shown here is derived from an EMBL/GenBank/DDBJ whole genome shotgun (WGS) entry which is preliminary data.</text>
</comment>
<dbReference type="NCBIfam" id="TIGR01352">
    <property type="entry name" value="tonB_Cterm"/>
    <property type="match status" value="1"/>
</dbReference>
<keyword evidence="8" id="KW-1185">Reference proteome</keyword>
<accession>A0ABP7MJI7</accession>
<evidence type="ECO:0000256" key="2">
    <source>
        <dbReference type="ARBA" id="ARBA00022692"/>
    </source>
</evidence>
<evidence type="ECO:0000256" key="1">
    <source>
        <dbReference type="ARBA" id="ARBA00004167"/>
    </source>
</evidence>